<comment type="cofactor">
    <cofactor evidence="6">
        <name>Mn(2+)</name>
        <dbReference type="ChEBI" id="CHEBI:29035"/>
    </cofactor>
</comment>
<dbReference type="HAMAP" id="MF_01518">
    <property type="entry name" value="Adenine_deamin"/>
    <property type="match status" value="1"/>
</dbReference>
<accession>K2MBN6</accession>
<dbReference type="SUPFAM" id="SSF51556">
    <property type="entry name" value="Metallo-dependent hydrolases"/>
    <property type="match status" value="1"/>
</dbReference>
<dbReference type="Gene3D" id="2.30.40.10">
    <property type="entry name" value="Urease, subunit C, domain 1"/>
    <property type="match status" value="1"/>
</dbReference>
<evidence type="ECO:0000256" key="3">
    <source>
        <dbReference type="ARBA" id="ARBA00022801"/>
    </source>
</evidence>
<dbReference type="CDD" id="cd01295">
    <property type="entry name" value="AdeC"/>
    <property type="match status" value="1"/>
</dbReference>
<protein>
    <recommendedName>
        <fullName evidence="2 6">Adenine deaminase</fullName>
        <shortName evidence="6">Adenase</shortName>
        <shortName evidence="6">Adenine aminase</shortName>
        <ecNumber evidence="2 6">3.5.4.2</ecNumber>
    </recommendedName>
</protein>
<dbReference type="InterPro" id="IPR011059">
    <property type="entry name" value="Metal-dep_hydrolase_composite"/>
</dbReference>
<evidence type="ECO:0000256" key="6">
    <source>
        <dbReference type="HAMAP-Rule" id="MF_01518"/>
    </source>
</evidence>
<name>K2MBN6_9HYPH</name>
<dbReference type="InterPro" id="IPR006680">
    <property type="entry name" value="Amidohydro-rel"/>
</dbReference>
<dbReference type="GO" id="GO:0000034">
    <property type="term" value="F:adenine deaminase activity"/>
    <property type="evidence" value="ECO:0007669"/>
    <property type="project" value="UniProtKB-UniRule"/>
</dbReference>
<evidence type="ECO:0000313" key="9">
    <source>
        <dbReference type="EMBL" id="EKF18285.1"/>
    </source>
</evidence>
<dbReference type="STRING" id="391937.NA2_14077"/>
<feature type="domain" description="Amidohydrolase-related" evidence="7">
    <location>
        <begin position="72"/>
        <end position="338"/>
    </location>
</feature>
<keyword evidence="4 6" id="KW-0464">Manganese</keyword>
<evidence type="ECO:0000259" key="8">
    <source>
        <dbReference type="Pfam" id="PF13382"/>
    </source>
</evidence>
<organism evidence="9 10">
    <name type="scientific">Nitratireductor pacificus pht-3B</name>
    <dbReference type="NCBI Taxonomy" id="391937"/>
    <lineage>
        <taxon>Bacteria</taxon>
        <taxon>Pseudomonadati</taxon>
        <taxon>Pseudomonadota</taxon>
        <taxon>Alphaproteobacteria</taxon>
        <taxon>Hyphomicrobiales</taxon>
        <taxon>Phyllobacteriaceae</taxon>
        <taxon>Nitratireductor</taxon>
    </lineage>
</organism>
<dbReference type="InterPro" id="IPR006679">
    <property type="entry name" value="Adenine_deam"/>
</dbReference>
<dbReference type="SUPFAM" id="SSF51338">
    <property type="entry name" value="Composite domain of metallo-dependent hydrolases"/>
    <property type="match status" value="1"/>
</dbReference>
<dbReference type="InterPro" id="IPR026912">
    <property type="entry name" value="Adenine_deam_C"/>
</dbReference>
<dbReference type="GO" id="GO:0006146">
    <property type="term" value="P:adenine catabolic process"/>
    <property type="evidence" value="ECO:0007669"/>
    <property type="project" value="InterPro"/>
</dbReference>
<evidence type="ECO:0000259" key="7">
    <source>
        <dbReference type="Pfam" id="PF01979"/>
    </source>
</evidence>
<dbReference type="EC" id="3.5.4.2" evidence="2 6"/>
<dbReference type="eggNOG" id="COG1001">
    <property type="taxonomic scope" value="Bacteria"/>
</dbReference>
<gene>
    <name evidence="6" type="primary">ade</name>
    <name evidence="9" type="ORF">NA2_14077</name>
</gene>
<dbReference type="Proteomes" id="UP000006786">
    <property type="component" value="Unassembled WGS sequence"/>
</dbReference>
<reference evidence="9 10" key="1">
    <citation type="journal article" date="2012" name="J. Bacteriol.">
        <title>Genome Sequence of Nitratireductor pacificus Type Strain pht-3B.</title>
        <authorList>
            <person name="Lai Q."/>
            <person name="Li G."/>
            <person name="Shao Z."/>
        </authorList>
    </citation>
    <scope>NUCLEOTIDE SEQUENCE [LARGE SCALE GENOMIC DNA]</scope>
    <source>
        <strain evidence="10">pht-3B</strain>
    </source>
</reference>
<dbReference type="Pfam" id="PF01979">
    <property type="entry name" value="Amidohydro_1"/>
    <property type="match status" value="1"/>
</dbReference>
<sequence>MMEPSMPLPPLPDMIDQAHGRKPADLVLKGGRVLDLVTGDLLDGDVAICGGMIVGTCASYEGRETIDVSGKVLVPGFIDTHLHIESSLVTPFEFDRCVGPHGVTTAICDPHEIANVAGIEGIRYFLDASAHTLMDIKVQLSSCVPSTEMETAGARLEAEDLVPYRDHPAVIGLAEFMNYPGVIHKDPGAMAKLEAFRGRHIDGHAPLVSGLDLNAYLSAGIRTEHEATSAGEALEKLRKGMRILIREGSVSKDLHALHPLITERNSPYIAFCTDDRNPLDIAEHGHLDHMIRTAIALGAEPLAVYRAASLSAAEAFGLKDRGLIAPGRRADIVVLDDLAECRAELVICSGVRLTPEAFAARRTVPPVARGSVRPPEISARSFRTAGNRPETPVIGILPGKIITEHLVERIEPVDGDKQPDIARDLVKIAVIERHGKNGNIATGFVRGFNLKAGAIASTVCHDHHNIAVVGVDYEDMALAANRLKELEGGFVVTRAGGVVAELALPIAGLMSLAPFEQVKSELILLRDAARGLGVTLEEPFLQLAFLALPVIPHLKVTDHGMVDVDQFMIVP</sequence>
<feature type="domain" description="Adenine deaminase C-terminal" evidence="8">
    <location>
        <begin position="401"/>
        <end position="567"/>
    </location>
</feature>
<dbReference type="NCBIfam" id="TIGR01178">
    <property type="entry name" value="ade"/>
    <property type="match status" value="1"/>
</dbReference>
<comment type="similarity">
    <text evidence="1 6">Belongs to the metallo-dependent hydrolases superfamily. Adenine deaminase family.</text>
</comment>
<dbReference type="PANTHER" id="PTHR11113:SF2">
    <property type="entry name" value="ADENINE DEAMINASE"/>
    <property type="match status" value="1"/>
</dbReference>
<dbReference type="Gene3D" id="3.20.20.140">
    <property type="entry name" value="Metal-dependent hydrolases"/>
    <property type="match status" value="1"/>
</dbReference>
<comment type="caution">
    <text evidence="9">The sequence shown here is derived from an EMBL/GenBank/DDBJ whole genome shotgun (WGS) entry which is preliminary data.</text>
</comment>
<comment type="catalytic activity">
    <reaction evidence="5 6">
        <text>adenine + H2O + H(+) = hypoxanthine + NH4(+)</text>
        <dbReference type="Rhea" id="RHEA:23688"/>
        <dbReference type="ChEBI" id="CHEBI:15377"/>
        <dbReference type="ChEBI" id="CHEBI:15378"/>
        <dbReference type="ChEBI" id="CHEBI:16708"/>
        <dbReference type="ChEBI" id="CHEBI:17368"/>
        <dbReference type="ChEBI" id="CHEBI:28938"/>
        <dbReference type="EC" id="3.5.4.2"/>
    </reaction>
</comment>
<proteinExistence type="inferred from homology"/>
<dbReference type="Pfam" id="PF13382">
    <property type="entry name" value="Adenine_deam_C"/>
    <property type="match status" value="1"/>
</dbReference>
<dbReference type="PATRIC" id="fig|391937.3.peg.2890"/>
<dbReference type="EMBL" id="AMRM01000015">
    <property type="protein sequence ID" value="EKF18285.1"/>
    <property type="molecule type" value="Genomic_DNA"/>
</dbReference>
<evidence type="ECO:0000256" key="1">
    <source>
        <dbReference type="ARBA" id="ARBA00006773"/>
    </source>
</evidence>
<evidence type="ECO:0000256" key="5">
    <source>
        <dbReference type="ARBA" id="ARBA00047720"/>
    </source>
</evidence>
<dbReference type="InterPro" id="IPR032466">
    <property type="entry name" value="Metal_Hydrolase"/>
</dbReference>
<evidence type="ECO:0000256" key="4">
    <source>
        <dbReference type="ARBA" id="ARBA00023211"/>
    </source>
</evidence>
<keyword evidence="3 6" id="KW-0378">Hydrolase</keyword>
<dbReference type="AlphaFoldDB" id="K2MBN6"/>
<dbReference type="PANTHER" id="PTHR11113">
    <property type="entry name" value="N-ACETYLGLUCOSAMINE-6-PHOSPHATE DEACETYLASE"/>
    <property type="match status" value="1"/>
</dbReference>
<keyword evidence="10" id="KW-1185">Reference proteome</keyword>
<evidence type="ECO:0000256" key="2">
    <source>
        <dbReference type="ARBA" id="ARBA00012782"/>
    </source>
</evidence>
<evidence type="ECO:0000313" key="10">
    <source>
        <dbReference type="Proteomes" id="UP000006786"/>
    </source>
</evidence>